<evidence type="ECO:0000256" key="4">
    <source>
        <dbReference type="ARBA" id="ARBA00022840"/>
    </source>
</evidence>
<dbReference type="Gene3D" id="3.40.50.300">
    <property type="entry name" value="P-loop containing nucleotide triphosphate hydrolases"/>
    <property type="match status" value="1"/>
</dbReference>
<dbReference type="GO" id="GO:0005524">
    <property type="term" value="F:ATP binding"/>
    <property type="evidence" value="ECO:0007669"/>
    <property type="project" value="UniProtKB-KW"/>
</dbReference>
<dbReference type="CDD" id="cd03230">
    <property type="entry name" value="ABC_DR_subfamily_A"/>
    <property type="match status" value="1"/>
</dbReference>
<dbReference type="PROSITE" id="PS50893">
    <property type="entry name" value="ABC_TRANSPORTER_2"/>
    <property type="match status" value="1"/>
</dbReference>
<evidence type="ECO:0000313" key="6">
    <source>
        <dbReference type="EMBL" id="HHS51430.1"/>
    </source>
</evidence>
<dbReference type="SMART" id="SM00382">
    <property type="entry name" value="AAA"/>
    <property type="match status" value="1"/>
</dbReference>
<proteinExistence type="inferred from homology"/>
<name>A0A7C6A7X1_UNCW3</name>
<dbReference type="SUPFAM" id="SSF52540">
    <property type="entry name" value="P-loop containing nucleoside triphosphate hydrolases"/>
    <property type="match status" value="1"/>
</dbReference>
<protein>
    <submittedName>
        <fullName evidence="6">ABC transporter ATP-binding protein</fullName>
    </submittedName>
</protein>
<gene>
    <name evidence="6" type="ORF">ENW73_00990</name>
</gene>
<dbReference type="Pfam" id="PF00005">
    <property type="entry name" value="ABC_tran"/>
    <property type="match status" value="1"/>
</dbReference>
<dbReference type="AlphaFoldDB" id="A0A7C6A7X1"/>
<comment type="similarity">
    <text evidence="1">Belongs to the ABC transporter superfamily.</text>
</comment>
<dbReference type="PANTHER" id="PTHR43335">
    <property type="entry name" value="ABC TRANSPORTER, ATP-BINDING PROTEIN"/>
    <property type="match status" value="1"/>
</dbReference>
<dbReference type="InterPro" id="IPR003593">
    <property type="entry name" value="AAA+_ATPase"/>
</dbReference>
<keyword evidence="3" id="KW-0547">Nucleotide-binding</keyword>
<sequence>MLAIKTVNLSKYYRSGFLTKKIKALDNVNLEVRTGEIFGFLGPNGAGKTTTIKILIGLVKPTTGSAFIFDEPPTSVKIKTRIGFLPETPYFYDHLTAEEFLTFCAQLQGLKNQKIAIDSILSLVGLKQAKKIPLRHFSRGMLQRIGIAQALIADPDIVLLDEPMGGLDPIGRKEIRDVIIGLKEQGKTVFFSTHILSDVEMLCSRVGILINGKLISVGVLNEILEESFEQFEVTIKDLNQNTIQQFSKMGFKTFIAEDKVTFYCPNEEEAYFLLEKVRGAGGKLVSFIPRRKTLEDHFIREVTKEAKVTDG</sequence>
<dbReference type="InterPro" id="IPR027417">
    <property type="entry name" value="P-loop_NTPase"/>
</dbReference>
<feature type="domain" description="ABC transporter" evidence="5">
    <location>
        <begin position="4"/>
        <end position="236"/>
    </location>
</feature>
<accession>A0A7C6A7X1</accession>
<reference evidence="6" key="1">
    <citation type="journal article" date="2020" name="mSystems">
        <title>Genome- and Community-Level Interaction Insights into Carbon Utilization and Element Cycling Functions of Hydrothermarchaeota in Hydrothermal Sediment.</title>
        <authorList>
            <person name="Zhou Z."/>
            <person name="Liu Y."/>
            <person name="Xu W."/>
            <person name="Pan J."/>
            <person name="Luo Z.H."/>
            <person name="Li M."/>
        </authorList>
    </citation>
    <scope>NUCLEOTIDE SEQUENCE [LARGE SCALE GENOMIC DNA]</scope>
    <source>
        <strain evidence="6">SpSt-876</strain>
    </source>
</reference>
<comment type="caution">
    <text evidence="6">The sequence shown here is derived from an EMBL/GenBank/DDBJ whole genome shotgun (WGS) entry which is preliminary data.</text>
</comment>
<evidence type="ECO:0000256" key="1">
    <source>
        <dbReference type="ARBA" id="ARBA00005417"/>
    </source>
</evidence>
<dbReference type="InterPro" id="IPR003439">
    <property type="entry name" value="ABC_transporter-like_ATP-bd"/>
</dbReference>
<keyword evidence="2" id="KW-0813">Transport</keyword>
<dbReference type="EMBL" id="DTLI01000024">
    <property type="protein sequence ID" value="HHS51430.1"/>
    <property type="molecule type" value="Genomic_DNA"/>
</dbReference>
<organism evidence="6">
    <name type="scientific">candidate division WOR-3 bacterium</name>
    <dbReference type="NCBI Taxonomy" id="2052148"/>
    <lineage>
        <taxon>Bacteria</taxon>
        <taxon>Bacteria division WOR-3</taxon>
    </lineage>
</organism>
<evidence type="ECO:0000256" key="2">
    <source>
        <dbReference type="ARBA" id="ARBA00022448"/>
    </source>
</evidence>
<evidence type="ECO:0000256" key="3">
    <source>
        <dbReference type="ARBA" id="ARBA00022741"/>
    </source>
</evidence>
<keyword evidence="4 6" id="KW-0067">ATP-binding</keyword>
<evidence type="ECO:0000259" key="5">
    <source>
        <dbReference type="PROSITE" id="PS50893"/>
    </source>
</evidence>
<dbReference type="GO" id="GO:0016887">
    <property type="term" value="F:ATP hydrolysis activity"/>
    <property type="evidence" value="ECO:0007669"/>
    <property type="project" value="InterPro"/>
</dbReference>